<evidence type="ECO:0000313" key="3">
    <source>
        <dbReference type="Proteomes" id="UP001151760"/>
    </source>
</evidence>
<feature type="region of interest" description="Disordered" evidence="1">
    <location>
        <begin position="65"/>
        <end position="100"/>
    </location>
</feature>
<reference evidence="2" key="1">
    <citation type="journal article" date="2022" name="Int. J. Mol. Sci.">
        <title>Draft Genome of Tanacetum Coccineum: Genomic Comparison of Closely Related Tanacetum-Family Plants.</title>
        <authorList>
            <person name="Yamashiro T."/>
            <person name="Shiraishi A."/>
            <person name="Nakayama K."/>
            <person name="Satake H."/>
        </authorList>
    </citation>
    <scope>NUCLEOTIDE SEQUENCE</scope>
</reference>
<comment type="caution">
    <text evidence="2">The sequence shown here is derived from an EMBL/GenBank/DDBJ whole genome shotgun (WGS) entry which is preliminary data.</text>
</comment>
<gene>
    <name evidence="2" type="ORF">Tco_0679926</name>
</gene>
<organism evidence="2 3">
    <name type="scientific">Tanacetum coccineum</name>
    <dbReference type="NCBI Taxonomy" id="301880"/>
    <lineage>
        <taxon>Eukaryota</taxon>
        <taxon>Viridiplantae</taxon>
        <taxon>Streptophyta</taxon>
        <taxon>Embryophyta</taxon>
        <taxon>Tracheophyta</taxon>
        <taxon>Spermatophyta</taxon>
        <taxon>Magnoliopsida</taxon>
        <taxon>eudicotyledons</taxon>
        <taxon>Gunneridae</taxon>
        <taxon>Pentapetalae</taxon>
        <taxon>asterids</taxon>
        <taxon>campanulids</taxon>
        <taxon>Asterales</taxon>
        <taxon>Asteraceae</taxon>
        <taxon>Asteroideae</taxon>
        <taxon>Anthemideae</taxon>
        <taxon>Anthemidinae</taxon>
        <taxon>Tanacetum</taxon>
    </lineage>
</organism>
<sequence>MLHLAFSPWWGVTDITTNTKPFPTFVHAQNMLLLHESHDEYFEPHDEPMLDATTALYCIAHQNNNGKGKNKYNKNKGINHGDPKVPTSPHPGYGPIPQFGGYATTPTPQLSYALNGPSMAPPAPHFTDLASVFSSMSLQ</sequence>
<name>A0ABQ4XJW1_9ASTR</name>
<protein>
    <submittedName>
        <fullName evidence="2">Uncharacterized protein</fullName>
    </submittedName>
</protein>
<dbReference type="Proteomes" id="UP001151760">
    <property type="component" value="Unassembled WGS sequence"/>
</dbReference>
<evidence type="ECO:0000256" key="1">
    <source>
        <dbReference type="SAM" id="MobiDB-lite"/>
    </source>
</evidence>
<keyword evidence="3" id="KW-1185">Reference proteome</keyword>
<reference evidence="2" key="2">
    <citation type="submission" date="2022-01" db="EMBL/GenBank/DDBJ databases">
        <authorList>
            <person name="Yamashiro T."/>
            <person name="Shiraishi A."/>
            <person name="Satake H."/>
            <person name="Nakayama K."/>
        </authorList>
    </citation>
    <scope>NUCLEOTIDE SEQUENCE</scope>
</reference>
<evidence type="ECO:0000313" key="2">
    <source>
        <dbReference type="EMBL" id="GJS65362.1"/>
    </source>
</evidence>
<dbReference type="EMBL" id="BQNB010009572">
    <property type="protein sequence ID" value="GJS65362.1"/>
    <property type="molecule type" value="Genomic_DNA"/>
</dbReference>
<proteinExistence type="predicted"/>
<accession>A0ABQ4XJW1</accession>